<evidence type="ECO:0000313" key="1">
    <source>
        <dbReference type="EMBL" id="KAL3956484.1"/>
    </source>
</evidence>
<comment type="caution">
    <text evidence="1">The sequence shown here is derived from an EMBL/GenBank/DDBJ whole genome shotgun (WGS) entry which is preliminary data.</text>
</comment>
<dbReference type="EMBL" id="JBGNUJ010000008">
    <property type="protein sequence ID" value="KAL3956484.1"/>
    <property type="molecule type" value="Genomic_DNA"/>
</dbReference>
<sequence>MQYLQLSLVACLHLRQRASGASSSHEPLGAEACEAAVLLLRRGLKRKLKAPRLLEAMPCRARCPFANPCLPPSPEKKQKSKAAAGRPAASGPRRRAGDANPNALRAKPSRVEPSKVAFTDPALRRAGAVLCLCAAVPDGRCLSQRPMPPRRVAGGLARELAPKPSC</sequence>
<organism evidence="1 2">
    <name type="scientific">Purpureocillium lilacinum</name>
    <name type="common">Paecilomyces lilacinus</name>
    <dbReference type="NCBI Taxonomy" id="33203"/>
    <lineage>
        <taxon>Eukaryota</taxon>
        <taxon>Fungi</taxon>
        <taxon>Dikarya</taxon>
        <taxon>Ascomycota</taxon>
        <taxon>Pezizomycotina</taxon>
        <taxon>Sordariomycetes</taxon>
        <taxon>Hypocreomycetidae</taxon>
        <taxon>Hypocreales</taxon>
        <taxon>Ophiocordycipitaceae</taxon>
        <taxon>Purpureocillium</taxon>
    </lineage>
</organism>
<proteinExistence type="predicted"/>
<keyword evidence="2" id="KW-1185">Reference proteome</keyword>
<name>A0ACC4DKT9_PURLI</name>
<accession>A0ACC4DKT9</accession>
<protein>
    <submittedName>
        <fullName evidence="1">Uncharacterized protein</fullName>
    </submittedName>
</protein>
<dbReference type="Proteomes" id="UP001638806">
    <property type="component" value="Unassembled WGS sequence"/>
</dbReference>
<evidence type="ECO:0000313" key="2">
    <source>
        <dbReference type="Proteomes" id="UP001638806"/>
    </source>
</evidence>
<gene>
    <name evidence="1" type="ORF">ACCO45_009330</name>
</gene>
<reference evidence="1" key="1">
    <citation type="submission" date="2024-12" db="EMBL/GenBank/DDBJ databases">
        <title>Comparative genomics and development of molecular markers within Purpureocillium lilacinum and among Purpureocillium species.</title>
        <authorList>
            <person name="Yeh Z.-Y."/>
            <person name="Ni N.-T."/>
            <person name="Lo P.-H."/>
            <person name="Mushyakhwo K."/>
            <person name="Lin C.-F."/>
            <person name="Nai Y.-S."/>
        </authorList>
    </citation>
    <scope>NUCLEOTIDE SEQUENCE</scope>
    <source>
        <strain evidence="1">NCHU-NPUST-175</strain>
    </source>
</reference>